<evidence type="ECO:0000256" key="2">
    <source>
        <dbReference type="SAM" id="SignalP"/>
    </source>
</evidence>
<dbReference type="AlphaFoldDB" id="A0A518AVZ7"/>
<name>A0A518AVZ7_9BACT</name>
<proteinExistence type="predicted"/>
<accession>A0A518AVZ7</accession>
<feature type="chain" id="PRO_5021756210" evidence="2">
    <location>
        <begin position="29"/>
        <end position="357"/>
    </location>
</feature>
<evidence type="ECO:0000313" key="4">
    <source>
        <dbReference type="Proteomes" id="UP000315750"/>
    </source>
</evidence>
<feature type="region of interest" description="Disordered" evidence="1">
    <location>
        <begin position="140"/>
        <end position="230"/>
    </location>
</feature>
<protein>
    <submittedName>
        <fullName evidence="3">Uncharacterized protein</fullName>
    </submittedName>
</protein>
<dbReference type="Proteomes" id="UP000315750">
    <property type="component" value="Chromosome"/>
</dbReference>
<keyword evidence="2" id="KW-0732">Signal</keyword>
<keyword evidence="4" id="KW-1185">Reference proteome</keyword>
<reference evidence="3 4" key="1">
    <citation type="submission" date="2019-02" db="EMBL/GenBank/DDBJ databases">
        <title>Deep-cultivation of Planctomycetes and their phenomic and genomic characterization uncovers novel biology.</title>
        <authorList>
            <person name="Wiegand S."/>
            <person name="Jogler M."/>
            <person name="Boedeker C."/>
            <person name="Pinto D."/>
            <person name="Vollmers J."/>
            <person name="Rivas-Marin E."/>
            <person name="Kohn T."/>
            <person name="Peeters S.H."/>
            <person name="Heuer A."/>
            <person name="Rast P."/>
            <person name="Oberbeckmann S."/>
            <person name="Bunk B."/>
            <person name="Jeske O."/>
            <person name="Meyerdierks A."/>
            <person name="Storesund J.E."/>
            <person name="Kallscheuer N."/>
            <person name="Luecker S."/>
            <person name="Lage O.M."/>
            <person name="Pohl T."/>
            <person name="Merkel B.J."/>
            <person name="Hornburger P."/>
            <person name="Mueller R.-W."/>
            <person name="Bruemmer F."/>
            <person name="Labrenz M."/>
            <person name="Spormann A.M."/>
            <person name="Op den Camp H."/>
            <person name="Overmann J."/>
            <person name="Amann R."/>
            <person name="Jetten M.S.M."/>
            <person name="Mascher T."/>
            <person name="Medema M.H."/>
            <person name="Devos D.P."/>
            <person name="Kaster A.-K."/>
            <person name="Ovreas L."/>
            <person name="Rohde M."/>
            <person name="Galperin M.Y."/>
            <person name="Jogler C."/>
        </authorList>
    </citation>
    <scope>NUCLEOTIDE SEQUENCE [LARGE SCALE GENOMIC DNA]</scope>
    <source>
        <strain evidence="3 4">Pan181</strain>
    </source>
</reference>
<feature type="compositionally biased region" description="Low complexity" evidence="1">
    <location>
        <begin position="140"/>
        <end position="176"/>
    </location>
</feature>
<gene>
    <name evidence="3" type="ORF">Pan181_51340</name>
</gene>
<organism evidence="3 4">
    <name type="scientific">Aeoliella mucimassa</name>
    <dbReference type="NCBI Taxonomy" id="2527972"/>
    <lineage>
        <taxon>Bacteria</taxon>
        <taxon>Pseudomonadati</taxon>
        <taxon>Planctomycetota</taxon>
        <taxon>Planctomycetia</taxon>
        <taxon>Pirellulales</taxon>
        <taxon>Lacipirellulaceae</taxon>
        <taxon>Aeoliella</taxon>
    </lineage>
</organism>
<dbReference type="EMBL" id="CP036278">
    <property type="protein sequence ID" value="QDU58893.1"/>
    <property type="molecule type" value="Genomic_DNA"/>
</dbReference>
<evidence type="ECO:0000256" key="1">
    <source>
        <dbReference type="SAM" id="MobiDB-lite"/>
    </source>
</evidence>
<dbReference type="KEGG" id="amuc:Pan181_51340"/>
<sequence length="357" mass="38885" precursor="true">MPAMNSRYTFAAFMSFLLVLALASFSVAQPVASSDRSDQLQRLVNALGEQIALVRTRDERVADLRLKMLAYALDEWNASGRTDEDFAAMQTWLEKSIDSAMSGGRRRMPVVPMFSVPQVAEAVPAPSPASDEEPIKTFATEDTTPSEPAPAETAPSLPATTGPSLAAATPDEAATAVPSQPAERRDPSRQATPKKQTASIWQRHPAAQPIDLSDPFGDEGPAEPSSNESRVVMRPAAMSSLTPAKTRVEVNVMELGARVKGYIHGLRGVEARLLANDEMSADELLIVVRELRQLSNQRDLLSLYLETEALESSTQPTELPTVEHARRMINRRLEQLQEAGESDRKVLDATEAELIGV</sequence>
<evidence type="ECO:0000313" key="3">
    <source>
        <dbReference type="EMBL" id="QDU58893.1"/>
    </source>
</evidence>
<feature type="signal peptide" evidence="2">
    <location>
        <begin position="1"/>
        <end position="28"/>
    </location>
</feature>
<feature type="compositionally biased region" description="Polar residues" evidence="1">
    <location>
        <begin position="189"/>
        <end position="200"/>
    </location>
</feature>